<dbReference type="RefSeq" id="WP_069581822.1">
    <property type="nucleotide sequence ID" value="NZ_LMVM01000037.1"/>
</dbReference>
<keyword evidence="4" id="KW-1185">Reference proteome</keyword>
<dbReference type="InterPro" id="IPR016181">
    <property type="entry name" value="Acyl_CoA_acyltransferase"/>
</dbReference>
<gene>
    <name evidence="3" type="ORF">ASJ80_02215</name>
</gene>
<name>A0A2A2H320_METBR</name>
<dbReference type="PROSITE" id="PS51186">
    <property type="entry name" value="GNAT"/>
    <property type="match status" value="1"/>
</dbReference>
<organism evidence="3 4">
    <name type="scientific">Methanobacterium bryantii</name>
    <dbReference type="NCBI Taxonomy" id="2161"/>
    <lineage>
        <taxon>Archaea</taxon>
        <taxon>Methanobacteriati</taxon>
        <taxon>Methanobacteriota</taxon>
        <taxon>Methanomada group</taxon>
        <taxon>Methanobacteria</taxon>
        <taxon>Methanobacteriales</taxon>
        <taxon>Methanobacteriaceae</taxon>
        <taxon>Methanobacterium</taxon>
    </lineage>
</organism>
<reference evidence="3 4" key="1">
    <citation type="journal article" date="2017" name="BMC Genomics">
        <title>Genomic analysis of methanogenic archaea reveals a shift towards energy conservation.</title>
        <authorList>
            <person name="Gilmore S.P."/>
            <person name="Henske J.K."/>
            <person name="Sexton J.A."/>
            <person name="Solomon K.V."/>
            <person name="Seppala S."/>
            <person name="Yoo J.I."/>
            <person name="Huyett L.M."/>
            <person name="Pressman A."/>
            <person name="Cogan J.Z."/>
            <person name="Kivenson V."/>
            <person name="Peng X."/>
            <person name="Tan Y."/>
            <person name="Valentine D.L."/>
            <person name="O'Malley M.A."/>
        </authorList>
    </citation>
    <scope>NUCLEOTIDE SEQUENCE [LARGE SCALE GENOMIC DNA]</scope>
    <source>
        <strain evidence="3 4">M.o.H.</strain>
    </source>
</reference>
<dbReference type="GO" id="GO:0016747">
    <property type="term" value="F:acyltransferase activity, transferring groups other than amino-acyl groups"/>
    <property type="evidence" value="ECO:0007669"/>
    <property type="project" value="InterPro"/>
</dbReference>
<sequence>MENRIKNNFVIMGEYKNKIVGFAELFLLGCIDMIYVHMDYLRQKIGKMLLECLIKSQKT</sequence>
<keyword evidence="1" id="KW-0812">Transmembrane</keyword>
<dbReference type="Gene3D" id="3.40.630.30">
    <property type="match status" value="1"/>
</dbReference>
<dbReference type="InterPro" id="IPR000182">
    <property type="entry name" value="GNAT_dom"/>
</dbReference>
<dbReference type="CDD" id="cd04301">
    <property type="entry name" value="NAT_SF"/>
    <property type="match status" value="1"/>
</dbReference>
<dbReference type="EMBL" id="LMVM01000037">
    <property type="protein sequence ID" value="PAV03799.1"/>
    <property type="molecule type" value="Genomic_DNA"/>
</dbReference>
<protein>
    <recommendedName>
        <fullName evidence="2">N-acetyltransferase domain-containing protein</fullName>
    </recommendedName>
</protein>
<evidence type="ECO:0000256" key="1">
    <source>
        <dbReference type="SAM" id="Phobius"/>
    </source>
</evidence>
<evidence type="ECO:0000259" key="2">
    <source>
        <dbReference type="PROSITE" id="PS51186"/>
    </source>
</evidence>
<accession>A0A2A2H320</accession>
<evidence type="ECO:0000313" key="4">
    <source>
        <dbReference type="Proteomes" id="UP000217784"/>
    </source>
</evidence>
<dbReference type="AlphaFoldDB" id="A0A2A2H320"/>
<feature type="transmembrane region" description="Helical" evidence="1">
    <location>
        <begin position="20"/>
        <end position="38"/>
    </location>
</feature>
<dbReference type="Pfam" id="PF00583">
    <property type="entry name" value="Acetyltransf_1"/>
    <property type="match status" value="1"/>
</dbReference>
<comment type="caution">
    <text evidence="3">The sequence shown here is derived from an EMBL/GenBank/DDBJ whole genome shotgun (WGS) entry which is preliminary data.</text>
</comment>
<dbReference type="Proteomes" id="UP000217784">
    <property type="component" value="Unassembled WGS sequence"/>
</dbReference>
<proteinExistence type="predicted"/>
<keyword evidence="1" id="KW-1133">Transmembrane helix</keyword>
<feature type="domain" description="N-acetyltransferase" evidence="2">
    <location>
        <begin position="1"/>
        <end position="59"/>
    </location>
</feature>
<evidence type="ECO:0000313" key="3">
    <source>
        <dbReference type="EMBL" id="PAV03799.1"/>
    </source>
</evidence>
<keyword evidence="1" id="KW-0472">Membrane</keyword>
<dbReference type="SUPFAM" id="SSF55729">
    <property type="entry name" value="Acyl-CoA N-acyltransferases (Nat)"/>
    <property type="match status" value="1"/>
</dbReference>